<dbReference type="STRING" id="213810.RUM_17280"/>
<dbReference type="BioCyc" id="RCHA213810:RUM_RS08395-MONOMER"/>
<evidence type="ECO:0008006" key="3">
    <source>
        <dbReference type="Google" id="ProtNLM"/>
    </source>
</evidence>
<evidence type="ECO:0000313" key="2">
    <source>
        <dbReference type="Proteomes" id="UP000007054"/>
    </source>
</evidence>
<dbReference type="EMBL" id="FP929052">
    <property type="protein sequence ID" value="CBL17797.1"/>
    <property type="molecule type" value="Genomic_DNA"/>
</dbReference>
<accession>D4LDV2</accession>
<reference evidence="1" key="2">
    <citation type="submission" date="2010-03" db="EMBL/GenBank/DDBJ databases">
        <authorList>
            <person name="Pajon A."/>
        </authorList>
    </citation>
    <scope>NUCLEOTIDE SEQUENCE</scope>
    <source>
        <strain evidence="1">Type strain: 18P13</strain>
    </source>
</reference>
<dbReference type="PATRIC" id="fig|213810.4.peg.1606"/>
<protein>
    <recommendedName>
        <fullName evidence="3">DUF1292 domain-containing protein</fullName>
    </recommendedName>
</protein>
<dbReference type="GeneID" id="83156425"/>
<proteinExistence type="predicted"/>
<dbReference type="HOGENOM" id="CLU_2587578_0_0_9"/>
<evidence type="ECO:0000313" key="1">
    <source>
        <dbReference type="EMBL" id="CBL17797.1"/>
    </source>
</evidence>
<sequence length="80" mass="9172">MKKLFKVETNASTMFVSYDEEEKIARVLDNEETEGGLDIREVEDDSSWDVYEDVEDIEAFVGIDDTPDSSEIVDEITINF</sequence>
<organism evidence="1 2">
    <name type="scientific">Ruminococcus champanellensis (strain DSM 18848 / JCM 17042 / KCTC 15320 / 18P13)</name>
    <dbReference type="NCBI Taxonomy" id="213810"/>
    <lineage>
        <taxon>Bacteria</taxon>
        <taxon>Bacillati</taxon>
        <taxon>Bacillota</taxon>
        <taxon>Clostridia</taxon>
        <taxon>Eubacteriales</taxon>
        <taxon>Oscillospiraceae</taxon>
        <taxon>Ruminococcus</taxon>
    </lineage>
</organism>
<name>D4LDV2_RUMC1</name>
<dbReference type="RefSeq" id="WP_015558703.1">
    <property type="nucleotide sequence ID" value="NC_021039.1"/>
</dbReference>
<dbReference type="KEGG" id="rch:RUM_17280"/>
<dbReference type="AlphaFoldDB" id="D4LDV2"/>
<dbReference type="Proteomes" id="UP000007054">
    <property type="component" value="Chromosome"/>
</dbReference>
<gene>
    <name evidence="1" type="ordered locus">RUM_17280</name>
</gene>
<keyword evidence="2" id="KW-1185">Reference proteome</keyword>
<reference evidence="1" key="1">
    <citation type="submission" date="2010-03" db="EMBL/GenBank/DDBJ databases">
        <title>The genome sequence of Ruminococcus sp. 18P13.</title>
        <authorList>
            <consortium name="metaHIT consortium -- http://www.metahit.eu/"/>
            <person name="Pajon A."/>
            <person name="Turner K."/>
            <person name="Parkhill J."/>
            <person name="Bernalier A."/>
        </authorList>
    </citation>
    <scope>NUCLEOTIDE SEQUENCE [LARGE SCALE GENOMIC DNA]</scope>
    <source>
        <strain evidence="1">Type strain: 18P13</strain>
    </source>
</reference>